<keyword evidence="1" id="KW-0560">Oxidoreductase</keyword>
<dbReference type="Gene3D" id="3.40.50.720">
    <property type="entry name" value="NAD(P)-binding Rossmann-like Domain"/>
    <property type="match status" value="1"/>
</dbReference>
<dbReference type="GO" id="GO:0008202">
    <property type="term" value="P:steroid metabolic process"/>
    <property type="evidence" value="ECO:0007669"/>
    <property type="project" value="TreeGrafter"/>
</dbReference>
<dbReference type="GO" id="GO:0016491">
    <property type="term" value="F:oxidoreductase activity"/>
    <property type="evidence" value="ECO:0007669"/>
    <property type="project" value="UniProtKB-KW"/>
</dbReference>
<evidence type="ECO:0000313" key="2">
    <source>
        <dbReference type="Proteomes" id="UP000887581"/>
    </source>
</evidence>
<dbReference type="InterPro" id="IPR002347">
    <property type="entry name" value="SDR_fam"/>
</dbReference>
<proteinExistence type="predicted"/>
<protein>
    <submittedName>
        <fullName evidence="3">Uncharacterized protein</fullName>
    </submittedName>
</protein>
<name>A0A915Q6N1_9BILA</name>
<reference evidence="3" key="1">
    <citation type="submission" date="2022-11" db="UniProtKB">
        <authorList>
            <consortium name="WormBaseParasite"/>
        </authorList>
    </citation>
    <scope>IDENTIFICATION</scope>
</reference>
<dbReference type="PANTHER" id="PTHR43313">
    <property type="entry name" value="SHORT-CHAIN DEHYDROGENASE/REDUCTASE FAMILY 9C"/>
    <property type="match status" value="1"/>
</dbReference>
<dbReference type="SUPFAM" id="SSF51735">
    <property type="entry name" value="NAD(P)-binding Rossmann-fold domains"/>
    <property type="match status" value="1"/>
</dbReference>
<sequence>MFVLAILFLTVMFLYVIYGIVGRKLTIKDLDKKAVLITGCGSGFGRGLVERCLQNGLTVFAGCEFESNIEELERSYSSISQGRLYAIHMNVTDDDSVQKSRKFVDSVLQEKNLVFHALINNAGISGNVFYDDFLVLNDYKEVWDVNMLGALRVTRTFRDLIKKFRGRIVMCISAYILFDAPGHGPYSSSKNALHAYATVIRHELHPYGADVIEILPGRFKTEMSRNERIFNMIDTVWHRAPKEMCDEYGKDFKDKAKTYVKELNAKTTEKDVTWVIDAYYEAIVAKRPKILYRIGWDSLILYYPYSLLPVRLQLYVMKMVLYLSGAPLPMVLEQITRFQNTECKTD</sequence>
<accession>A0A915Q6N1</accession>
<dbReference type="WBParaSite" id="sdigi.contig941.g10030.t1">
    <property type="protein sequence ID" value="sdigi.contig941.g10030.t1"/>
    <property type="gene ID" value="sdigi.contig941.g10030"/>
</dbReference>
<dbReference type="AlphaFoldDB" id="A0A915Q6N1"/>
<dbReference type="PRINTS" id="PR00081">
    <property type="entry name" value="GDHRDH"/>
</dbReference>
<dbReference type="PROSITE" id="PS00061">
    <property type="entry name" value="ADH_SHORT"/>
    <property type="match status" value="1"/>
</dbReference>
<dbReference type="Proteomes" id="UP000887581">
    <property type="component" value="Unplaced"/>
</dbReference>
<dbReference type="Pfam" id="PF00106">
    <property type="entry name" value="adh_short"/>
    <property type="match status" value="1"/>
</dbReference>
<evidence type="ECO:0000313" key="3">
    <source>
        <dbReference type="WBParaSite" id="sdigi.contig941.g10030.t1"/>
    </source>
</evidence>
<keyword evidence="2" id="KW-1185">Reference proteome</keyword>
<dbReference type="PANTHER" id="PTHR43313:SF1">
    <property type="entry name" value="3BETA-HYDROXYSTEROID DEHYDROGENASE DHS-16"/>
    <property type="match status" value="1"/>
</dbReference>
<dbReference type="InterPro" id="IPR020904">
    <property type="entry name" value="Sc_DH/Rdtase_CS"/>
</dbReference>
<evidence type="ECO:0000256" key="1">
    <source>
        <dbReference type="ARBA" id="ARBA00023002"/>
    </source>
</evidence>
<organism evidence="2 3">
    <name type="scientific">Setaria digitata</name>
    <dbReference type="NCBI Taxonomy" id="48799"/>
    <lineage>
        <taxon>Eukaryota</taxon>
        <taxon>Metazoa</taxon>
        <taxon>Ecdysozoa</taxon>
        <taxon>Nematoda</taxon>
        <taxon>Chromadorea</taxon>
        <taxon>Rhabditida</taxon>
        <taxon>Spirurina</taxon>
        <taxon>Spiruromorpha</taxon>
        <taxon>Filarioidea</taxon>
        <taxon>Setariidae</taxon>
        <taxon>Setaria</taxon>
    </lineage>
</organism>
<dbReference type="InterPro" id="IPR036291">
    <property type="entry name" value="NAD(P)-bd_dom_sf"/>
</dbReference>